<evidence type="ECO:0000313" key="7">
    <source>
        <dbReference type="EMBL" id="KAA8540338.1"/>
    </source>
</evidence>
<gene>
    <name evidence="7" type="ORF">F0562_024743</name>
</gene>
<evidence type="ECO:0000256" key="4">
    <source>
        <dbReference type="ARBA" id="ARBA00023180"/>
    </source>
</evidence>
<comment type="function">
    <text evidence="1">May function as somatic storage protein during early seedling development.</text>
</comment>
<accession>A0A5J5BCC1</accession>
<keyword evidence="3" id="KW-0758">Storage protein</keyword>
<dbReference type="Pfam" id="PF03767">
    <property type="entry name" value="Acid_phosphat_B"/>
    <property type="match status" value="1"/>
</dbReference>
<dbReference type="PANTHER" id="PTHR31284">
    <property type="entry name" value="ACID PHOSPHATASE-LIKE PROTEIN"/>
    <property type="match status" value="1"/>
</dbReference>
<evidence type="ECO:0000256" key="3">
    <source>
        <dbReference type="ARBA" id="ARBA00022761"/>
    </source>
</evidence>
<dbReference type="Proteomes" id="UP000325577">
    <property type="component" value="Linkage Group LG13"/>
</dbReference>
<keyword evidence="8" id="KW-1185">Reference proteome</keyword>
<comment type="similarity">
    <text evidence="5">Belongs to the APS1/VSP family.</text>
</comment>
<name>A0A5J5BCC1_9ASTE</name>
<protein>
    <recommendedName>
        <fullName evidence="9">Acid phosphatase</fullName>
    </recommendedName>
</protein>
<dbReference type="Gene3D" id="3.40.50.1000">
    <property type="entry name" value="HAD superfamily/HAD-like"/>
    <property type="match status" value="1"/>
</dbReference>
<dbReference type="NCBIfam" id="TIGR01675">
    <property type="entry name" value="plant-AP"/>
    <property type="match status" value="1"/>
</dbReference>
<dbReference type="SUPFAM" id="SSF56784">
    <property type="entry name" value="HAD-like"/>
    <property type="match status" value="1"/>
</dbReference>
<evidence type="ECO:0000313" key="8">
    <source>
        <dbReference type="Proteomes" id="UP000325577"/>
    </source>
</evidence>
<keyword evidence="4" id="KW-0325">Glycoprotein</keyword>
<dbReference type="GO" id="GO:0045735">
    <property type="term" value="F:nutrient reservoir activity"/>
    <property type="evidence" value="ECO:0007669"/>
    <property type="project" value="UniProtKB-KW"/>
</dbReference>
<evidence type="ECO:0000256" key="2">
    <source>
        <dbReference type="ARBA" id="ARBA00022729"/>
    </source>
</evidence>
<proteinExistence type="inferred from homology"/>
<dbReference type="InterPro" id="IPR023214">
    <property type="entry name" value="HAD_sf"/>
</dbReference>
<feature type="chain" id="PRO_5023945595" description="Acid phosphatase" evidence="6">
    <location>
        <begin position="20"/>
        <end position="272"/>
    </location>
</feature>
<dbReference type="InterPro" id="IPR010028">
    <property type="entry name" value="Acid_phosphatase_pln"/>
</dbReference>
<sequence>MGGVALFFFLATIVITSHAEEIPQQIHLLRLYTGAAGNKIPGLNCLSWRLAVETDNIRDWRVVPEKCEDYVGHYMLGKQYRKDCDTVAYAAIEYAESVKPADDGKDIWVFDIDETTLSNLPYYARPQVAFGAKAYNSTAFNEWVADAKAPPIPGSLMLYNRLVSLGFKIVFLTGTGEPVRQARITNLKKAGYYTWEKLILKQISERGTTSVVYKSKKRAELEAAGYRIIGNVGDQWSDLLGTNVGNRTFKVPDPILADNLIGINGSRTCQCE</sequence>
<evidence type="ECO:0008006" key="9">
    <source>
        <dbReference type="Google" id="ProtNLM"/>
    </source>
</evidence>
<dbReference type="PIRSF" id="PIRSF002674">
    <property type="entry name" value="VSP"/>
    <property type="match status" value="1"/>
</dbReference>
<dbReference type="CDD" id="cd07535">
    <property type="entry name" value="HAD_VSP"/>
    <property type="match status" value="1"/>
</dbReference>
<evidence type="ECO:0000256" key="1">
    <source>
        <dbReference type="ARBA" id="ARBA00002410"/>
    </source>
</evidence>
<dbReference type="InterPro" id="IPR014403">
    <property type="entry name" value="APS1/VSP"/>
</dbReference>
<dbReference type="GO" id="GO:0003993">
    <property type="term" value="F:acid phosphatase activity"/>
    <property type="evidence" value="ECO:0007669"/>
    <property type="project" value="InterPro"/>
</dbReference>
<dbReference type="PANTHER" id="PTHR31284:SF19">
    <property type="entry name" value="VEGETATIVE STORAGE PROTEIN 1-RELATED"/>
    <property type="match status" value="1"/>
</dbReference>
<feature type="signal peptide" evidence="6">
    <location>
        <begin position="1"/>
        <end position="19"/>
    </location>
</feature>
<evidence type="ECO:0000256" key="6">
    <source>
        <dbReference type="SAM" id="SignalP"/>
    </source>
</evidence>
<dbReference type="EMBL" id="CM018036">
    <property type="protein sequence ID" value="KAA8540338.1"/>
    <property type="molecule type" value="Genomic_DNA"/>
</dbReference>
<evidence type="ECO:0000256" key="5">
    <source>
        <dbReference type="PIRNR" id="PIRNR002674"/>
    </source>
</evidence>
<reference evidence="7 8" key="1">
    <citation type="submission" date="2019-09" db="EMBL/GenBank/DDBJ databases">
        <title>A chromosome-level genome assembly of the Chinese tupelo Nyssa sinensis.</title>
        <authorList>
            <person name="Yang X."/>
            <person name="Kang M."/>
            <person name="Yang Y."/>
            <person name="Xiong H."/>
            <person name="Wang M."/>
            <person name="Zhang Z."/>
            <person name="Wang Z."/>
            <person name="Wu H."/>
            <person name="Ma T."/>
            <person name="Liu J."/>
            <person name="Xi Z."/>
        </authorList>
    </citation>
    <scope>NUCLEOTIDE SEQUENCE [LARGE SCALE GENOMIC DNA]</scope>
    <source>
        <strain evidence="7">J267</strain>
        <tissue evidence="7">Leaf</tissue>
    </source>
</reference>
<dbReference type="OrthoDB" id="59415at2759"/>
<keyword evidence="2 6" id="KW-0732">Signal</keyword>
<dbReference type="InterPro" id="IPR036412">
    <property type="entry name" value="HAD-like_sf"/>
</dbReference>
<dbReference type="InterPro" id="IPR005519">
    <property type="entry name" value="Acid_phosphat_B-like"/>
</dbReference>
<organism evidence="7 8">
    <name type="scientific">Nyssa sinensis</name>
    <dbReference type="NCBI Taxonomy" id="561372"/>
    <lineage>
        <taxon>Eukaryota</taxon>
        <taxon>Viridiplantae</taxon>
        <taxon>Streptophyta</taxon>
        <taxon>Embryophyta</taxon>
        <taxon>Tracheophyta</taxon>
        <taxon>Spermatophyta</taxon>
        <taxon>Magnoliopsida</taxon>
        <taxon>eudicotyledons</taxon>
        <taxon>Gunneridae</taxon>
        <taxon>Pentapetalae</taxon>
        <taxon>asterids</taxon>
        <taxon>Cornales</taxon>
        <taxon>Nyssaceae</taxon>
        <taxon>Nyssa</taxon>
    </lineage>
</organism>
<dbReference type="AlphaFoldDB" id="A0A5J5BCC1"/>